<evidence type="ECO:0000313" key="11">
    <source>
        <dbReference type="EMBL" id="CAB4864950.1"/>
    </source>
</evidence>
<evidence type="ECO:0000313" key="13">
    <source>
        <dbReference type="EMBL" id="CAB5057020.1"/>
    </source>
</evidence>
<dbReference type="Pfam" id="PF02775">
    <property type="entry name" value="TPP_enzyme_C"/>
    <property type="match status" value="1"/>
</dbReference>
<keyword evidence="5" id="KW-0464">Manganese</keyword>
<dbReference type="EMBL" id="CAFBLE010000004">
    <property type="protein sequence ID" value="CAB4864950.1"/>
    <property type="molecule type" value="Genomic_DNA"/>
</dbReference>
<evidence type="ECO:0000259" key="8">
    <source>
        <dbReference type="Pfam" id="PF16582"/>
    </source>
</evidence>
<dbReference type="GO" id="GO:0070204">
    <property type="term" value="F:2-succinyl-5-enolpyruvyl-6-hydroxy-3-cyclohexene-1-carboxylic-acid synthase activity"/>
    <property type="evidence" value="ECO:0007669"/>
    <property type="project" value="InterPro"/>
</dbReference>
<evidence type="ECO:0000256" key="5">
    <source>
        <dbReference type="ARBA" id="ARBA00023211"/>
    </source>
</evidence>
<keyword evidence="1" id="KW-0808">Transferase</keyword>
<feature type="domain" description="Thiamine pyrophosphate enzyme N-terminal TPP-binding" evidence="7">
    <location>
        <begin position="6"/>
        <end position="120"/>
    </location>
</feature>
<evidence type="ECO:0000313" key="10">
    <source>
        <dbReference type="EMBL" id="CAB4740690.1"/>
    </source>
</evidence>
<organism evidence="11">
    <name type="scientific">freshwater metagenome</name>
    <dbReference type="NCBI Taxonomy" id="449393"/>
    <lineage>
        <taxon>unclassified sequences</taxon>
        <taxon>metagenomes</taxon>
        <taxon>ecological metagenomes</taxon>
    </lineage>
</organism>
<protein>
    <submittedName>
        <fullName evidence="11">Unannotated protein</fullName>
    </submittedName>
</protein>
<dbReference type="InterPro" id="IPR004433">
    <property type="entry name" value="MenaQ_synth_MenD"/>
</dbReference>
<reference evidence="11" key="1">
    <citation type="submission" date="2020-05" db="EMBL/GenBank/DDBJ databases">
        <authorList>
            <person name="Chiriac C."/>
            <person name="Salcher M."/>
            <person name="Ghai R."/>
            <person name="Kavagutti S V."/>
        </authorList>
    </citation>
    <scope>NUCLEOTIDE SEQUENCE</scope>
</reference>
<evidence type="ECO:0000313" key="12">
    <source>
        <dbReference type="EMBL" id="CAB4920375.1"/>
    </source>
</evidence>
<dbReference type="PIRSF" id="PIRSF004983">
    <property type="entry name" value="MenD"/>
    <property type="match status" value="1"/>
</dbReference>
<dbReference type="Gene3D" id="3.40.50.1220">
    <property type="entry name" value="TPP-binding domain"/>
    <property type="match status" value="1"/>
</dbReference>
<evidence type="ECO:0000259" key="6">
    <source>
        <dbReference type="Pfam" id="PF02775"/>
    </source>
</evidence>
<dbReference type="GO" id="GO:0030976">
    <property type="term" value="F:thiamine pyrophosphate binding"/>
    <property type="evidence" value="ECO:0007669"/>
    <property type="project" value="InterPro"/>
</dbReference>
<evidence type="ECO:0000313" key="9">
    <source>
        <dbReference type="EMBL" id="CAB4659942.1"/>
    </source>
</evidence>
<proteinExistence type="inferred from homology"/>
<dbReference type="CDD" id="cd02009">
    <property type="entry name" value="TPP_SHCHC_synthase"/>
    <property type="match status" value="1"/>
</dbReference>
<dbReference type="Gene3D" id="3.40.50.970">
    <property type="match status" value="2"/>
</dbReference>
<dbReference type="EMBL" id="CAFBQL010000004">
    <property type="protein sequence ID" value="CAB5057020.1"/>
    <property type="molecule type" value="Genomic_DNA"/>
</dbReference>
<gene>
    <name evidence="9" type="ORF">UFOPK2289_00431</name>
    <name evidence="10" type="ORF">UFOPK2822_00154</name>
    <name evidence="11" type="ORF">UFOPK3346_00694</name>
    <name evidence="12" type="ORF">UFOPK3670_00625</name>
    <name evidence="13" type="ORF">UFOPK4308_00691</name>
</gene>
<keyword evidence="2" id="KW-0479">Metal-binding</keyword>
<evidence type="ECO:0000256" key="1">
    <source>
        <dbReference type="ARBA" id="ARBA00022679"/>
    </source>
</evidence>
<dbReference type="EMBL" id="CAEZZC010000002">
    <property type="protein sequence ID" value="CAB4740690.1"/>
    <property type="molecule type" value="Genomic_DNA"/>
</dbReference>
<dbReference type="SUPFAM" id="SSF52518">
    <property type="entry name" value="Thiamin diphosphate-binding fold (THDP-binding)"/>
    <property type="match status" value="2"/>
</dbReference>
<dbReference type="InterPro" id="IPR032264">
    <property type="entry name" value="MenD_middle"/>
</dbReference>
<dbReference type="EMBL" id="CAFBMV010000004">
    <property type="protein sequence ID" value="CAB4920375.1"/>
    <property type="molecule type" value="Genomic_DNA"/>
</dbReference>
<dbReference type="HAMAP" id="MF_01659">
    <property type="entry name" value="MenD"/>
    <property type="match status" value="1"/>
</dbReference>
<keyword evidence="3" id="KW-0460">Magnesium</keyword>
<evidence type="ECO:0000256" key="4">
    <source>
        <dbReference type="ARBA" id="ARBA00023052"/>
    </source>
</evidence>
<dbReference type="CDD" id="cd07037">
    <property type="entry name" value="TPP_PYR_MenD"/>
    <property type="match status" value="1"/>
</dbReference>
<evidence type="ECO:0000259" key="7">
    <source>
        <dbReference type="Pfam" id="PF02776"/>
    </source>
</evidence>
<evidence type="ECO:0000256" key="3">
    <source>
        <dbReference type="ARBA" id="ARBA00022842"/>
    </source>
</evidence>
<accession>A0A6J7D5J1</accession>
<dbReference type="GO" id="GO:0009234">
    <property type="term" value="P:menaquinone biosynthetic process"/>
    <property type="evidence" value="ECO:0007669"/>
    <property type="project" value="InterPro"/>
</dbReference>
<keyword evidence="4" id="KW-0786">Thiamine pyrophosphate</keyword>
<dbReference type="EMBL" id="CAEZWT010000007">
    <property type="protein sequence ID" value="CAB4659942.1"/>
    <property type="molecule type" value="Genomic_DNA"/>
</dbReference>
<dbReference type="InterPro" id="IPR011766">
    <property type="entry name" value="TPP_enzyme_TPP-bd"/>
</dbReference>
<dbReference type="PANTHER" id="PTHR42916:SF1">
    <property type="entry name" value="PROTEIN PHYLLO, CHLOROPLASTIC"/>
    <property type="match status" value="1"/>
</dbReference>
<dbReference type="NCBIfam" id="TIGR00173">
    <property type="entry name" value="menD"/>
    <property type="match status" value="1"/>
</dbReference>
<name>A0A6J7D5J1_9ZZZZ</name>
<sequence length="523" mass="56194">MNTSTTLARTLTRELIEGGVTDVVLSPGSRNAPLSIALFAAEEAGLLTLHIRIDERTAGFFALGIAKATERPVALVCTSGTAVANYHPAILEAYHSQIPILAISADRPEKLRETGANQTTLQAGIFTSTIVYEADISDPDIKLTRAFNGLQSGPVHLNIQFDEPLLPDDSEKWLKGVKAGKWKSQREQLPEELHLTQPRGVIVVGHDRGGFSVAEIDTLAKEIGWPLIAEDPLSFSHSIAHASLFLSSESTRESLQPQVAIVVGRTTLSRSTNALIRSAKLEIVIDPRTSNVDMKRSADQIFQTLPIVKKEFSPDDQWLGQWKAASSRSLSAISSLPKWSEENIAREIASSLPEGSALFISSSRPIRDIEGFASPRSGVEVFANRGLAGIDGNISSALGVSLSRKTTTAVLGDLSFLHDITGLLGAPKTNLRILVINNDGGGIFSTLPQSGVEGFEKIFGTPHGRNLESIATSFGISATTVKNLEELKEVIDAPVKGLSVVVIEVPSREKNAQILKKVLTALL</sequence>
<dbReference type="PANTHER" id="PTHR42916">
    <property type="entry name" value="2-SUCCINYL-5-ENOLPYRUVYL-6-HYDROXY-3-CYCLOHEXENE-1-CARBOXYLATE SYNTHASE"/>
    <property type="match status" value="1"/>
</dbReference>
<feature type="domain" description="Menaquinone biosynthesis protein MenD middle" evidence="8">
    <location>
        <begin position="188"/>
        <end position="360"/>
    </location>
</feature>
<dbReference type="AlphaFoldDB" id="A0A6J7D5J1"/>
<dbReference type="GO" id="GO:0046872">
    <property type="term" value="F:metal ion binding"/>
    <property type="evidence" value="ECO:0007669"/>
    <property type="project" value="UniProtKB-KW"/>
</dbReference>
<dbReference type="Pfam" id="PF02776">
    <property type="entry name" value="TPP_enzyme_N"/>
    <property type="match status" value="1"/>
</dbReference>
<evidence type="ECO:0000256" key="2">
    <source>
        <dbReference type="ARBA" id="ARBA00022723"/>
    </source>
</evidence>
<dbReference type="Pfam" id="PF16582">
    <property type="entry name" value="TPP_enzyme_M_2"/>
    <property type="match status" value="1"/>
</dbReference>
<feature type="domain" description="Thiamine pyrophosphate enzyme TPP-binding" evidence="6">
    <location>
        <begin position="383"/>
        <end position="505"/>
    </location>
</feature>
<dbReference type="InterPro" id="IPR029061">
    <property type="entry name" value="THDP-binding"/>
</dbReference>
<dbReference type="InterPro" id="IPR012001">
    <property type="entry name" value="Thiamin_PyroP_enz_TPP-bd_dom"/>
</dbReference>